<keyword evidence="13" id="KW-1185">Reference proteome</keyword>
<evidence type="ECO:0000256" key="6">
    <source>
        <dbReference type="ARBA" id="ARBA00022741"/>
    </source>
</evidence>
<keyword evidence="8" id="KW-0067">ATP-binding</keyword>
<accession>A0A9Q0GSP5</accession>
<evidence type="ECO:0000256" key="3">
    <source>
        <dbReference type="ARBA" id="ARBA00011245"/>
    </source>
</evidence>
<dbReference type="FunFam" id="3.30.470.20:FF:000047">
    <property type="entry name" value="Inositol-tetrakisphosphate 1-kinase 4"/>
    <property type="match status" value="1"/>
</dbReference>
<keyword evidence="4" id="KW-0808">Transferase</keyword>
<organism evidence="12 13">
    <name type="scientific">Protea cynaroides</name>
    <dbReference type="NCBI Taxonomy" id="273540"/>
    <lineage>
        <taxon>Eukaryota</taxon>
        <taxon>Viridiplantae</taxon>
        <taxon>Streptophyta</taxon>
        <taxon>Embryophyta</taxon>
        <taxon>Tracheophyta</taxon>
        <taxon>Spermatophyta</taxon>
        <taxon>Magnoliopsida</taxon>
        <taxon>Proteales</taxon>
        <taxon>Proteaceae</taxon>
        <taxon>Protea</taxon>
    </lineage>
</organism>
<evidence type="ECO:0000256" key="2">
    <source>
        <dbReference type="ARBA" id="ARBA00009601"/>
    </source>
</evidence>
<keyword evidence="9" id="KW-0460">Magnesium</keyword>
<dbReference type="Pfam" id="PF17927">
    <property type="entry name" value="Ins134_P3_kin_N"/>
    <property type="match status" value="1"/>
</dbReference>
<feature type="domain" description="Inositol-tetrakisphosphate 1-kinase N-terminal" evidence="11">
    <location>
        <begin position="162"/>
        <end position="261"/>
    </location>
</feature>
<dbReference type="GO" id="GO:0000287">
    <property type="term" value="F:magnesium ion binding"/>
    <property type="evidence" value="ECO:0007669"/>
    <property type="project" value="InterPro"/>
</dbReference>
<dbReference type="GO" id="GO:0005737">
    <property type="term" value="C:cytoplasm"/>
    <property type="evidence" value="ECO:0007669"/>
    <property type="project" value="TreeGrafter"/>
</dbReference>
<comment type="caution">
    <text evidence="12">The sequence shown here is derived from an EMBL/GenBank/DDBJ whole genome shotgun (WGS) entry which is preliminary data.</text>
</comment>
<evidence type="ECO:0000256" key="5">
    <source>
        <dbReference type="ARBA" id="ARBA00022723"/>
    </source>
</evidence>
<reference evidence="12" key="1">
    <citation type="journal article" date="2023" name="Plant J.">
        <title>The genome of the king protea, Protea cynaroides.</title>
        <authorList>
            <person name="Chang J."/>
            <person name="Duong T.A."/>
            <person name="Schoeman C."/>
            <person name="Ma X."/>
            <person name="Roodt D."/>
            <person name="Barker N."/>
            <person name="Li Z."/>
            <person name="Van de Peer Y."/>
            <person name="Mizrachi E."/>
        </authorList>
    </citation>
    <scope>NUCLEOTIDE SEQUENCE</scope>
    <source>
        <tissue evidence="12">Young leaves</tissue>
    </source>
</reference>
<dbReference type="InterPro" id="IPR041429">
    <property type="entry name" value="ITPK1_N"/>
</dbReference>
<name>A0A9Q0GSP5_9MAGN</name>
<evidence type="ECO:0000256" key="7">
    <source>
        <dbReference type="ARBA" id="ARBA00022777"/>
    </source>
</evidence>
<dbReference type="PIRSF" id="PIRSF038163">
    <property type="entry name" value="ITPK_uncN"/>
    <property type="match status" value="1"/>
</dbReference>
<dbReference type="InterPro" id="IPR008656">
    <property type="entry name" value="Inositol_tetrakis-P_1-kinase"/>
</dbReference>
<gene>
    <name evidence="12" type="ORF">NE237_029900</name>
</gene>
<dbReference type="Pfam" id="PF05770">
    <property type="entry name" value="Ins134_P3_kin"/>
    <property type="match status" value="1"/>
</dbReference>
<dbReference type="InterPro" id="IPR040464">
    <property type="entry name" value="InsP(3)kin_ATP-grasp"/>
</dbReference>
<dbReference type="GO" id="GO:0032957">
    <property type="term" value="P:inositol trisphosphate metabolic process"/>
    <property type="evidence" value="ECO:0007669"/>
    <property type="project" value="InterPro"/>
</dbReference>
<comment type="subunit">
    <text evidence="3">Monomer.</text>
</comment>
<evidence type="ECO:0000313" key="13">
    <source>
        <dbReference type="Proteomes" id="UP001141806"/>
    </source>
</evidence>
<dbReference type="OrthoDB" id="25308at2759"/>
<dbReference type="AlphaFoldDB" id="A0A9Q0GSP5"/>
<keyword evidence="7" id="KW-0418">Kinase</keyword>
<dbReference type="PANTHER" id="PTHR14217:SF1">
    <property type="entry name" value="INOSITOL-TETRAKISPHOSPHATE 1-KINASE"/>
    <property type="match status" value="1"/>
</dbReference>
<keyword evidence="5" id="KW-0479">Metal-binding</keyword>
<evidence type="ECO:0000256" key="9">
    <source>
        <dbReference type="ARBA" id="ARBA00022842"/>
    </source>
</evidence>
<dbReference type="GO" id="GO:0047325">
    <property type="term" value="F:inositol-3,4,5,6-tetrakisphosphate 1-kinase activity"/>
    <property type="evidence" value="ECO:0007669"/>
    <property type="project" value="InterPro"/>
</dbReference>
<feature type="domain" description="Inositol 1,3,4-trisphosphate 5/6-kinase ATP-grasp" evidence="10">
    <location>
        <begin position="287"/>
        <end position="479"/>
    </location>
</feature>
<protein>
    <submittedName>
        <fullName evidence="12">Uncharacterized protein</fullName>
    </submittedName>
</protein>
<evidence type="ECO:0000256" key="1">
    <source>
        <dbReference type="ARBA" id="ARBA00001946"/>
    </source>
</evidence>
<dbReference type="Proteomes" id="UP001141806">
    <property type="component" value="Unassembled WGS sequence"/>
</dbReference>
<evidence type="ECO:0000259" key="10">
    <source>
        <dbReference type="Pfam" id="PF05770"/>
    </source>
</evidence>
<dbReference type="GO" id="GO:0052725">
    <property type="term" value="F:inositol-1,3,4-trisphosphate 6-kinase activity"/>
    <property type="evidence" value="ECO:0007669"/>
    <property type="project" value="InterPro"/>
</dbReference>
<sequence length="507" mass="57145">MVAVRGILLNELVLFTENDEGDVGFQAGAEALLRRLKYSNLRVGICYAAGVSTQKMTFLKRTTTLYLLDCFMWNASSVNDDIHEILLSWGDIGESCFYVATCEDEDFTLKISNHGWIPVVKRTEGVSTAENLNLLHINKLEELPFTVCRFYRKGTGSSVVTVGYIMKPSREDDFAKRGAFPMYPTQNGLIFVPLTFDLPLESQLQEVDVVLHKATDEIVTIDLSSSSEFSNRISYSKGMQELERYLQHHPECCVIDPLNNIYPVLDRLRIEEILLGLEDVNREGRCRIRAPHYIKVDNFNEANLGERLSEAKLHLPSIVKPQVACGVADAHSMAIAFRIEDFEDLSVPLPAVIQEYVDHSSLLFKFYVLGEKVFHAVKKSMPNADILFSSYEKNGLKPITFDSLKSLPIAKEDEQCRDEVSSKTNKHSLDLGLVTDAANWLKRTLDLTIFGFDVVIQEGSGDHVIVDVNYLPSFKELPNDVAIPTFWDAVKASYDSRKAKLRKGPFP</sequence>
<keyword evidence="6" id="KW-0547">Nucleotide-binding</keyword>
<dbReference type="EMBL" id="JAMYWD010000012">
    <property type="protein sequence ID" value="KAJ4953068.1"/>
    <property type="molecule type" value="Genomic_DNA"/>
</dbReference>
<dbReference type="GO" id="GO:0052726">
    <property type="term" value="F:inositol-1,3,4-trisphosphate 5-kinase activity"/>
    <property type="evidence" value="ECO:0007669"/>
    <property type="project" value="InterPro"/>
</dbReference>
<proteinExistence type="inferred from homology"/>
<dbReference type="Gene3D" id="3.30.470.20">
    <property type="entry name" value="ATP-grasp fold, B domain"/>
    <property type="match status" value="1"/>
</dbReference>
<evidence type="ECO:0000256" key="4">
    <source>
        <dbReference type="ARBA" id="ARBA00022679"/>
    </source>
</evidence>
<comment type="similarity">
    <text evidence="2">Belongs to the ITPK1 family.</text>
</comment>
<evidence type="ECO:0000313" key="12">
    <source>
        <dbReference type="EMBL" id="KAJ4953068.1"/>
    </source>
</evidence>
<comment type="cofactor">
    <cofactor evidence="1">
        <name>Mg(2+)</name>
        <dbReference type="ChEBI" id="CHEBI:18420"/>
    </cofactor>
</comment>
<evidence type="ECO:0000259" key="11">
    <source>
        <dbReference type="Pfam" id="PF17927"/>
    </source>
</evidence>
<dbReference type="GO" id="GO:0005524">
    <property type="term" value="F:ATP binding"/>
    <property type="evidence" value="ECO:0007669"/>
    <property type="project" value="UniProtKB-KW"/>
</dbReference>
<evidence type="ECO:0000256" key="8">
    <source>
        <dbReference type="ARBA" id="ARBA00022840"/>
    </source>
</evidence>
<dbReference type="PANTHER" id="PTHR14217">
    <property type="entry name" value="INOSITOL-TETRAKISPHOSPHATE 1-KINASE"/>
    <property type="match status" value="1"/>
</dbReference>